<keyword evidence="2" id="KW-1185">Reference proteome</keyword>
<gene>
    <name evidence="1" type="ORF">BP00DRAFT_451592</name>
</gene>
<dbReference type="Proteomes" id="UP000248817">
    <property type="component" value="Unassembled WGS sequence"/>
</dbReference>
<dbReference type="AlphaFoldDB" id="A0A2V5HQA9"/>
<protein>
    <submittedName>
        <fullName evidence="1">Uncharacterized protein</fullName>
    </submittedName>
</protein>
<name>A0A2V5HQA9_9EURO</name>
<reference evidence="1 2" key="1">
    <citation type="submission" date="2018-02" db="EMBL/GenBank/DDBJ databases">
        <title>The genomes of Aspergillus section Nigri reveals drivers in fungal speciation.</title>
        <authorList>
            <consortium name="DOE Joint Genome Institute"/>
            <person name="Vesth T.C."/>
            <person name="Nybo J."/>
            <person name="Theobald S."/>
            <person name="Brandl J."/>
            <person name="Frisvad J.C."/>
            <person name="Nielsen K.F."/>
            <person name="Lyhne E.K."/>
            <person name="Kogle M.E."/>
            <person name="Kuo A."/>
            <person name="Riley R."/>
            <person name="Clum A."/>
            <person name="Nolan M."/>
            <person name="Lipzen A."/>
            <person name="Salamov A."/>
            <person name="Henrissat B."/>
            <person name="Wiebenga A."/>
            <person name="De vries R.P."/>
            <person name="Grigoriev I.V."/>
            <person name="Mortensen U.H."/>
            <person name="Andersen M.R."/>
            <person name="Baker S.E."/>
        </authorList>
    </citation>
    <scope>NUCLEOTIDE SEQUENCE [LARGE SCALE GENOMIC DNA]</scope>
    <source>
        <strain evidence="1 2">CBS 114.80</strain>
    </source>
</reference>
<accession>A0A2V5HQA9</accession>
<evidence type="ECO:0000313" key="1">
    <source>
        <dbReference type="EMBL" id="PYI25971.1"/>
    </source>
</evidence>
<dbReference type="EMBL" id="KZ825617">
    <property type="protein sequence ID" value="PYI25971.1"/>
    <property type="molecule type" value="Genomic_DNA"/>
</dbReference>
<organism evidence="1 2">
    <name type="scientific">Aspergillus indologenus CBS 114.80</name>
    <dbReference type="NCBI Taxonomy" id="1450541"/>
    <lineage>
        <taxon>Eukaryota</taxon>
        <taxon>Fungi</taxon>
        <taxon>Dikarya</taxon>
        <taxon>Ascomycota</taxon>
        <taxon>Pezizomycotina</taxon>
        <taxon>Eurotiomycetes</taxon>
        <taxon>Eurotiomycetidae</taxon>
        <taxon>Eurotiales</taxon>
        <taxon>Aspergillaceae</taxon>
        <taxon>Aspergillus</taxon>
        <taxon>Aspergillus subgen. Circumdati</taxon>
    </lineage>
</organism>
<evidence type="ECO:0000313" key="2">
    <source>
        <dbReference type="Proteomes" id="UP000248817"/>
    </source>
</evidence>
<proteinExistence type="predicted"/>
<sequence length="243" mass="27239">MDPEYHGRAKVTCSYDGVETISREDERRPLYLMDTDSKVYGAPPLSAYPPFGSVRLEDTSVEVRMHGRRGHELRYVAWVWRRPNGKGLSDRGVCARPEGPESFRSETKWTAGASIWSFLSGAWVTALLSRGVAAASSMVYALGFVIMSVVRGVLPWCDTQAASDDRLSESATRHIFCWTFFPDGTRPADRELWGHEWPSFLLDQDDDQSTSSSSLSVSQEVDKQVYGRVGEWVKRIQQPSGHG</sequence>